<keyword evidence="2" id="KW-1185">Reference proteome</keyword>
<evidence type="ECO:0000313" key="2">
    <source>
        <dbReference type="Proteomes" id="UP000299102"/>
    </source>
</evidence>
<accession>A0A4C1UF80</accession>
<organism evidence="1 2">
    <name type="scientific">Eumeta variegata</name>
    <name type="common">Bagworm moth</name>
    <name type="synonym">Eumeta japonica</name>
    <dbReference type="NCBI Taxonomy" id="151549"/>
    <lineage>
        <taxon>Eukaryota</taxon>
        <taxon>Metazoa</taxon>
        <taxon>Ecdysozoa</taxon>
        <taxon>Arthropoda</taxon>
        <taxon>Hexapoda</taxon>
        <taxon>Insecta</taxon>
        <taxon>Pterygota</taxon>
        <taxon>Neoptera</taxon>
        <taxon>Endopterygota</taxon>
        <taxon>Lepidoptera</taxon>
        <taxon>Glossata</taxon>
        <taxon>Ditrysia</taxon>
        <taxon>Tineoidea</taxon>
        <taxon>Psychidae</taxon>
        <taxon>Oiketicinae</taxon>
        <taxon>Eumeta</taxon>
    </lineage>
</organism>
<dbReference type="AlphaFoldDB" id="A0A4C1UF80"/>
<protein>
    <submittedName>
        <fullName evidence="1">Uncharacterized protein</fullName>
    </submittedName>
</protein>
<evidence type="ECO:0000313" key="1">
    <source>
        <dbReference type="EMBL" id="GBP24632.1"/>
    </source>
</evidence>
<dbReference type="EMBL" id="BGZK01000164">
    <property type="protein sequence ID" value="GBP24632.1"/>
    <property type="molecule type" value="Genomic_DNA"/>
</dbReference>
<comment type="caution">
    <text evidence="1">The sequence shown here is derived from an EMBL/GenBank/DDBJ whole genome shotgun (WGS) entry which is preliminary data.</text>
</comment>
<sequence>MQSVRNRLLKRCCSYFFFGGGDIFTPESTNTLRDNLDDRLYNILMLELRRRGGPEAAARSQTRCERKRLFLICEVRYESTARYSDRRNLIMRVYCYRASVYECWCIGGSKPTAGLKAGNASVAPPELEMSIGGGDHLLSGGRRARSRLKITIKKTEPRKPRQIVGSIGSMAKVVGSSRPSPDRRGGLRVRALPSEIKIMWESTPQ</sequence>
<name>A0A4C1UF80_EUMVA</name>
<dbReference type="Proteomes" id="UP000299102">
    <property type="component" value="Unassembled WGS sequence"/>
</dbReference>
<reference evidence="1 2" key="1">
    <citation type="journal article" date="2019" name="Commun. Biol.">
        <title>The bagworm genome reveals a unique fibroin gene that provides high tensile strength.</title>
        <authorList>
            <person name="Kono N."/>
            <person name="Nakamura H."/>
            <person name="Ohtoshi R."/>
            <person name="Tomita M."/>
            <person name="Numata K."/>
            <person name="Arakawa K."/>
        </authorList>
    </citation>
    <scope>NUCLEOTIDE SEQUENCE [LARGE SCALE GENOMIC DNA]</scope>
</reference>
<gene>
    <name evidence="1" type="ORF">EVAR_15838_1</name>
</gene>
<proteinExistence type="predicted"/>